<gene>
    <name evidence="2" type="ORF">URODEC1_LOCUS110915</name>
</gene>
<feature type="compositionally biased region" description="Pro residues" evidence="1">
    <location>
        <begin position="258"/>
        <end position="302"/>
    </location>
</feature>
<dbReference type="Proteomes" id="UP001497457">
    <property type="component" value="Chromosome 8b"/>
</dbReference>
<feature type="region of interest" description="Disordered" evidence="1">
    <location>
        <begin position="252"/>
        <end position="321"/>
    </location>
</feature>
<protein>
    <submittedName>
        <fullName evidence="2">Uncharacterized protein</fullName>
    </submittedName>
</protein>
<accession>A0ABC9G0L6</accession>
<evidence type="ECO:0000313" key="3">
    <source>
        <dbReference type="Proteomes" id="UP001497457"/>
    </source>
</evidence>
<feature type="compositionally biased region" description="Low complexity" evidence="1">
    <location>
        <begin position="311"/>
        <end position="321"/>
    </location>
</feature>
<dbReference type="EMBL" id="OZ075118">
    <property type="protein sequence ID" value="CAL5085115.1"/>
    <property type="molecule type" value="Genomic_DNA"/>
</dbReference>
<evidence type="ECO:0000313" key="2">
    <source>
        <dbReference type="EMBL" id="CAL5085115.1"/>
    </source>
</evidence>
<evidence type="ECO:0000256" key="1">
    <source>
        <dbReference type="SAM" id="MobiDB-lite"/>
    </source>
</evidence>
<dbReference type="PANTHER" id="PTHR34303:SF3">
    <property type="entry name" value="CCHC-TYPE DOMAIN-CONTAINING PROTEIN"/>
    <property type="match status" value="1"/>
</dbReference>
<reference evidence="3" key="1">
    <citation type="submission" date="2024-06" db="EMBL/GenBank/DDBJ databases">
        <authorList>
            <person name="Ryan C."/>
        </authorList>
    </citation>
    <scope>NUCLEOTIDE SEQUENCE [LARGE SCALE GENOMIC DNA]</scope>
</reference>
<keyword evidence="3" id="KW-1185">Reference proteome</keyword>
<organism evidence="2 3">
    <name type="scientific">Urochloa decumbens</name>
    <dbReference type="NCBI Taxonomy" id="240449"/>
    <lineage>
        <taxon>Eukaryota</taxon>
        <taxon>Viridiplantae</taxon>
        <taxon>Streptophyta</taxon>
        <taxon>Embryophyta</taxon>
        <taxon>Tracheophyta</taxon>
        <taxon>Spermatophyta</taxon>
        <taxon>Magnoliopsida</taxon>
        <taxon>Liliopsida</taxon>
        <taxon>Poales</taxon>
        <taxon>Poaceae</taxon>
        <taxon>PACMAD clade</taxon>
        <taxon>Panicoideae</taxon>
        <taxon>Panicodae</taxon>
        <taxon>Paniceae</taxon>
        <taxon>Melinidinae</taxon>
        <taxon>Urochloa</taxon>
    </lineage>
</organism>
<dbReference type="PANTHER" id="PTHR34303">
    <property type="entry name" value="OS01G0890400 PROTEIN-RELATED"/>
    <property type="match status" value="1"/>
</dbReference>
<dbReference type="AlphaFoldDB" id="A0ABC9G0L6"/>
<sequence>MGLLFESPAMRDYVVDRSPIVHEGGHIDIVRSEDDDHRFEIVPLWLAFVSATGFPDEHWSPAGIRAAFAKLGNVVEIDPDCIADPSEPDVEPADCSSVRVIIERHQHDPLPGDIYIGTPGTWPRLGTVFYTETHRVWPRADQVDAHGRLRPFFRQAPPPGGHGLHGPAPLFAPPAGPAFGSLTGALPPPFGGPPGGSARWNRLDAVDGLETLFRAALRLVAYPRCRAFPPFSFTVRRPATAAHPLLLPAQSRFEDFTPPAPPPSPATSPPRPSSTTTLPPPPPPPTDLSPPPPTPPPSPAPPARRSRRPRSSAYTAATRSSARIANQAPSTFIHSSLKATQRKALRDSLTCCSKSLQREVATGRILKRKRPIGPRELGRLAKAAGLSCADQQAVSVVEDAHIHP</sequence>
<reference evidence="2 3" key="2">
    <citation type="submission" date="2024-10" db="EMBL/GenBank/DDBJ databases">
        <authorList>
            <person name="Ryan C."/>
        </authorList>
    </citation>
    <scope>NUCLEOTIDE SEQUENCE [LARGE SCALE GENOMIC DNA]</scope>
</reference>
<name>A0ABC9G0L6_9POAL</name>
<proteinExistence type="predicted"/>